<reference evidence="4" key="1">
    <citation type="journal article" date="2013" name="Nat. Biotechnol.">
        <title>Draft genome sequence of chickpea (Cicer arietinum) provides a resource for trait improvement.</title>
        <authorList>
            <person name="Varshney R.K."/>
            <person name="Song C."/>
            <person name="Saxena R.K."/>
            <person name="Azam S."/>
            <person name="Yu S."/>
            <person name="Sharpe A.G."/>
            <person name="Cannon S."/>
            <person name="Baek J."/>
            <person name="Rosen B.D."/>
            <person name="Tar'an B."/>
            <person name="Millan T."/>
            <person name="Zhang X."/>
            <person name="Ramsay L.D."/>
            <person name="Iwata A."/>
            <person name="Wang Y."/>
            <person name="Nelson W."/>
            <person name="Farmer A.D."/>
            <person name="Gaur P.M."/>
            <person name="Soderlund C."/>
            <person name="Penmetsa R.V."/>
            <person name="Xu C."/>
            <person name="Bharti A.K."/>
            <person name="He W."/>
            <person name="Winter P."/>
            <person name="Zhao S."/>
            <person name="Hane J.K."/>
            <person name="Carrasquilla-Garcia N."/>
            <person name="Condie J.A."/>
            <person name="Upadhyaya H.D."/>
            <person name="Luo M.C."/>
            <person name="Thudi M."/>
            <person name="Gowda C.L."/>
            <person name="Singh N.P."/>
            <person name="Lichtenzveig J."/>
            <person name="Gali K.K."/>
            <person name="Rubio J."/>
            <person name="Nadarajan N."/>
            <person name="Dolezel J."/>
            <person name="Bansal K.C."/>
            <person name="Xu X."/>
            <person name="Edwards D."/>
            <person name="Zhang G."/>
            <person name="Kahl G."/>
            <person name="Gil J."/>
            <person name="Singh K.B."/>
            <person name="Datta S.K."/>
            <person name="Jackson S.A."/>
            <person name="Wang J."/>
            <person name="Cook D.R."/>
        </authorList>
    </citation>
    <scope>NUCLEOTIDE SEQUENCE [LARGE SCALE GENOMIC DNA]</scope>
    <source>
        <strain evidence="4">cv. CDC Frontier</strain>
    </source>
</reference>
<sequence>MASQQVICIVYYNGSIVDGVEGKTFVSDYKKAFKVHSSSNLARLKNVIKKKLQFDDNVTITDIVYRHLVFFGENTTRFELMKVCDDDDVELMFDVYAQWSQLGTIELYITFESGPTSQHNTINPSQPSTSNMPIPSQHYEPYSTPYQPDVHSPSQHYQPYQPYSSQNEQTQHVHNVHNVSQQLSPYQPDVHSPSQHYQPYSSQNEQTQHVHNVSQQLSPYQPDVHSPSQHYQPYSSQNEQTQHVHNVSQQLYHESLPTSPQCDLPLSVHYNINEEELGDYSEDDETYFDESSGDSDDDDIDEDMEAEDQLIPPVFDPPFHMKNINLSTANQPTEFDHMFIDEVPNLDGTLEVGMKFQSKDECVHAIKRYHLKQSLNFVVQKSDLERYVIICSHPNCLFRCRASKRKKNELWVIGKLNDHTCTNSALSQDHTKLDSNMICASIMQVMRMDPSIKVKVIIAQIQALYNYTISYRKAWLGKNKAIEQIYGNWEESYNQLPRWLLVMRTFAPGTIIKMETIPAYNEHGLINGMTIFHRLFWAYVPCISAFKFCKPIVQVDGTWLYGKYKGTLLVAVAQDGNDNIIPIAYALVEGETKEAWSFFLRNLRSHVTPQANICLISDRHESIKSAYNNLNNGWQHPPSKHVFCVRHIAQNFAREFKDNALKNKVISMGYSINESTYRYCWILIL</sequence>
<organism evidence="4 5">
    <name type="scientific">Cicer arietinum</name>
    <name type="common">Chickpea</name>
    <name type="synonym">Garbanzo</name>
    <dbReference type="NCBI Taxonomy" id="3827"/>
    <lineage>
        <taxon>Eukaryota</taxon>
        <taxon>Viridiplantae</taxon>
        <taxon>Streptophyta</taxon>
        <taxon>Embryophyta</taxon>
        <taxon>Tracheophyta</taxon>
        <taxon>Spermatophyta</taxon>
        <taxon>Magnoliopsida</taxon>
        <taxon>eudicotyledons</taxon>
        <taxon>Gunneridae</taxon>
        <taxon>Pentapetalae</taxon>
        <taxon>rosids</taxon>
        <taxon>fabids</taxon>
        <taxon>Fabales</taxon>
        <taxon>Fabaceae</taxon>
        <taxon>Papilionoideae</taxon>
        <taxon>50 kb inversion clade</taxon>
        <taxon>NPAAA clade</taxon>
        <taxon>Hologalegina</taxon>
        <taxon>IRL clade</taxon>
        <taxon>Cicereae</taxon>
        <taxon>Cicer</taxon>
    </lineage>
</organism>
<dbReference type="PANTHER" id="PTHR31973">
    <property type="entry name" value="POLYPROTEIN, PUTATIVE-RELATED"/>
    <property type="match status" value="1"/>
</dbReference>
<dbReference type="AlphaFoldDB" id="A0A1S3E5D5"/>
<evidence type="ECO:0000259" key="2">
    <source>
        <dbReference type="Pfam" id="PF03108"/>
    </source>
</evidence>
<feature type="domain" description="MULE transposase" evidence="3">
    <location>
        <begin position="553"/>
        <end position="651"/>
    </location>
</feature>
<dbReference type="Proteomes" id="UP000087171">
    <property type="component" value="Chromosome Ca5"/>
</dbReference>
<feature type="region of interest" description="Disordered" evidence="1">
    <location>
        <begin position="183"/>
        <end position="258"/>
    </location>
</feature>
<feature type="compositionally biased region" description="Low complexity" evidence="1">
    <location>
        <begin position="151"/>
        <end position="166"/>
    </location>
</feature>
<proteinExistence type="predicted"/>
<dbReference type="Pfam" id="PF03108">
    <property type="entry name" value="DBD_Tnp_Mut"/>
    <property type="match status" value="1"/>
</dbReference>
<name>A0A1S3E5D5_CICAR</name>
<accession>A0A1S3E5D5</accession>
<dbReference type="STRING" id="3827.A0A1S3E5D5"/>
<evidence type="ECO:0000259" key="3">
    <source>
        <dbReference type="Pfam" id="PF10551"/>
    </source>
</evidence>
<dbReference type="InterPro" id="IPR004332">
    <property type="entry name" value="Transposase_MuDR"/>
</dbReference>
<feature type="domain" description="Transposase MuDR plant" evidence="2">
    <location>
        <begin position="349"/>
        <end position="411"/>
    </location>
</feature>
<keyword evidence="4" id="KW-1185">Reference proteome</keyword>
<protein>
    <submittedName>
        <fullName evidence="5">Uncharacterized protein LOC105852070</fullName>
    </submittedName>
</protein>
<dbReference type="PANTHER" id="PTHR31973:SF195">
    <property type="entry name" value="MUDR FAMILY TRANSPOSASE"/>
    <property type="match status" value="1"/>
</dbReference>
<reference evidence="5" key="2">
    <citation type="submission" date="2025-08" db="UniProtKB">
        <authorList>
            <consortium name="RefSeq"/>
        </authorList>
    </citation>
    <scope>IDENTIFICATION</scope>
    <source>
        <tissue evidence="5">Etiolated seedlings</tissue>
    </source>
</reference>
<feature type="compositionally biased region" description="Polar residues" evidence="1">
    <location>
        <begin position="204"/>
        <end position="219"/>
    </location>
</feature>
<feature type="compositionally biased region" description="Polar residues" evidence="1">
    <location>
        <begin position="238"/>
        <end position="258"/>
    </location>
</feature>
<feature type="compositionally biased region" description="Low complexity" evidence="1">
    <location>
        <begin position="225"/>
        <end position="237"/>
    </location>
</feature>
<evidence type="ECO:0000313" key="5">
    <source>
        <dbReference type="RefSeq" id="XP_012571022.2"/>
    </source>
</evidence>
<evidence type="ECO:0000256" key="1">
    <source>
        <dbReference type="SAM" id="MobiDB-lite"/>
    </source>
</evidence>
<evidence type="ECO:0000313" key="4">
    <source>
        <dbReference type="Proteomes" id="UP000087171"/>
    </source>
</evidence>
<dbReference type="RefSeq" id="XP_012571022.2">
    <property type="nucleotide sequence ID" value="XM_012715568.2"/>
</dbReference>
<dbReference type="InterPro" id="IPR018289">
    <property type="entry name" value="MULE_transposase_dom"/>
</dbReference>
<dbReference type="OrthoDB" id="683469at2759"/>
<feature type="region of interest" description="Disordered" evidence="1">
    <location>
        <begin position="276"/>
        <end position="301"/>
    </location>
</feature>
<dbReference type="Pfam" id="PF10551">
    <property type="entry name" value="MULE"/>
    <property type="match status" value="1"/>
</dbReference>
<feature type="compositionally biased region" description="Low complexity" evidence="1">
    <location>
        <begin position="191"/>
        <end position="203"/>
    </location>
</feature>
<feature type="compositionally biased region" description="Polar residues" evidence="1">
    <location>
        <begin position="116"/>
        <end position="134"/>
    </location>
</feature>
<feature type="region of interest" description="Disordered" evidence="1">
    <location>
        <begin position="116"/>
        <end position="171"/>
    </location>
</feature>
<gene>
    <name evidence="5" type="primary">LOC105852070</name>
</gene>